<dbReference type="Gene3D" id="2.160.20.10">
    <property type="entry name" value="Single-stranded right-handed beta-helix, Pectin lyase-like"/>
    <property type="match status" value="1"/>
</dbReference>
<proteinExistence type="predicted"/>
<dbReference type="EMBL" id="JARBJD010000317">
    <property type="protein sequence ID" value="KAK2944041.1"/>
    <property type="molecule type" value="Genomic_DNA"/>
</dbReference>
<gene>
    <name evidence="2" type="ORF">BLNAU_21040</name>
</gene>
<evidence type="ECO:0008006" key="4">
    <source>
        <dbReference type="Google" id="ProtNLM"/>
    </source>
</evidence>
<reference evidence="2 3" key="1">
    <citation type="journal article" date="2022" name="bioRxiv">
        <title>Genomics of Preaxostyla Flagellates Illuminates Evolutionary Transitions and the Path Towards Mitochondrial Loss.</title>
        <authorList>
            <person name="Novak L.V.F."/>
            <person name="Treitli S.C."/>
            <person name="Pyrih J."/>
            <person name="Halakuc P."/>
            <person name="Pipaliya S.V."/>
            <person name="Vacek V."/>
            <person name="Brzon O."/>
            <person name="Soukal P."/>
            <person name="Eme L."/>
            <person name="Dacks J.B."/>
            <person name="Karnkowska A."/>
            <person name="Elias M."/>
            <person name="Hampl V."/>
        </authorList>
    </citation>
    <scope>NUCLEOTIDE SEQUENCE [LARGE SCALE GENOMIC DNA]</scope>
    <source>
        <strain evidence="2">NAU3</strain>
        <tissue evidence="2">Gut</tissue>
    </source>
</reference>
<feature type="signal peptide" evidence="1">
    <location>
        <begin position="1"/>
        <end position="15"/>
    </location>
</feature>
<comment type="caution">
    <text evidence="2">The sequence shown here is derived from an EMBL/GenBank/DDBJ whole genome shotgun (WGS) entry which is preliminary data.</text>
</comment>
<dbReference type="SUPFAM" id="SSF51126">
    <property type="entry name" value="Pectin lyase-like"/>
    <property type="match status" value="1"/>
</dbReference>
<dbReference type="InterPro" id="IPR012334">
    <property type="entry name" value="Pectin_lyas_fold"/>
</dbReference>
<sequence length="389" mass="43096">MNMMLLSIIPFLLCAEDEIIPLAPFFKDPTMDIPTIKLPSGKYAGNTISVKEHDRRVESLSSDQTVTLIDDNQNEPLVFVLNATFGMKAVSIVPSRRYFIHAKADSLVILDEFRESLVGQFYTPGEVTTRHFIFTNTNVQNVCMEREYSLLVTNYPIDSVKIENCSFTDVSHVLPSWTLHQGEYADRVEIKNTSFVNCTAPVSGGIVFGVFAKYLSLDQVSMNRCTASRSDAFQITSAKPTVRISHSNFTNCYTESTLLDGGVMLFTKPVSLTISKSIFANNTCEGNGGVFAFAGGVSSLEIENCQFLTNSAARGGSLFFGRRASTAPVLFKFDHLAFHNKAQIGSDIAAKAWPVGLSAVDFRNCSSRSAKPRIFDEEHRKVYDWTDTN</sequence>
<dbReference type="PANTHER" id="PTHR11319">
    <property type="entry name" value="G PROTEIN-COUPLED RECEPTOR-RELATED"/>
    <property type="match status" value="1"/>
</dbReference>
<evidence type="ECO:0000313" key="2">
    <source>
        <dbReference type="EMBL" id="KAK2944041.1"/>
    </source>
</evidence>
<accession>A0ABQ9WX09</accession>
<dbReference type="InterPro" id="IPR011050">
    <property type="entry name" value="Pectin_lyase_fold/virulence"/>
</dbReference>
<name>A0ABQ9WX09_9EUKA</name>
<evidence type="ECO:0000256" key="1">
    <source>
        <dbReference type="SAM" id="SignalP"/>
    </source>
</evidence>
<keyword evidence="1" id="KW-0732">Signal</keyword>
<dbReference type="PANTHER" id="PTHR11319:SF35">
    <property type="entry name" value="OUTER MEMBRANE PROTEIN PMPC-RELATED"/>
    <property type="match status" value="1"/>
</dbReference>
<dbReference type="Proteomes" id="UP001281761">
    <property type="component" value="Unassembled WGS sequence"/>
</dbReference>
<protein>
    <recommendedName>
        <fullName evidence="4">Right handed beta helix domain-containing protein</fullName>
    </recommendedName>
</protein>
<organism evidence="2 3">
    <name type="scientific">Blattamonas nauphoetae</name>
    <dbReference type="NCBI Taxonomy" id="2049346"/>
    <lineage>
        <taxon>Eukaryota</taxon>
        <taxon>Metamonada</taxon>
        <taxon>Preaxostyla</taxon>
        <taxon>Oxymonadida</taxon>
        <taxon>Blattamonas</taxon>
    </lineage>
</organism>
<keyword evidence="3" id="KW-1185">Reference proteome</keyword>
<evidence type="ECO:0000313" key="3">
    <source>
        <dbReference type="Proteomes" id="UP001281761"/>
    </source>
</evidence>
<feature type="chain" id="PRO_5046852194" description="Right handed beta helix domain-containing protein" evidence="1">
    <location>
        <begin position="16"/>
        <end position="389"/>
    </location>
</feature>